<proteinExistence type="predicted"/>
<dbReference type="Proteomes" id="UP001320168">
    <property type="component" value="Unassembled WGS sequence"/>
</dbReference>
<accession>A0ABS9A1E2</accession>
<gene>
    <name evidence="1" type="ORF">HOP53_02210</name>
</gene>
<keyword evidence="2" id="KW-1185">Reference proteome</keyword>
<organism evidence="1 2">
    <name type="scientific">Billgrantia ethanolica</name>
    <dbReference type="NCBI Taxonomy" id="2733486"/>
    <lineage>
        <taxon>Bacteria</taxon>
        <taxon>Pseudomonadati</taxon>
        <taxon>Pseudomonadota</taxon>
        <taxon>Gammaproteobacteria</taxon>
        <taxon>Oceanospirillales</taxon>
        <taxon>Halomonadaceae</taxon>
        <taxon>Billgrantia</taxon>
    </lineage>
</organism>
<comment type="caution">
    <text evidence="1">The sequence shown here is derived from an EMBL/GenBank/DDBJ whole genome shotgun (WGS) entry which is preliminary data.</text>
</comment>
<evidence type="ECO:0000313" key="2">
    <source>
        <dbReference type="Proteomes" id="UP001320168"/>
    </source>
</evidence>
<name>A0ABS9A1E2_9GAMM</name>
<evidence type="ECO:0000313" key="1">
    <source>
        <dbReference type="EMBL" id="MCE8001644.1"/>
    </source>
</evidence>
<protein>
    <submittedName>
        <fullName evidence="1">Uncharacterized protein</fullName>
    </submittedName>
</protein>
<reference evidence="1 2" key="1">
    <citation type="journal article" date="2021" name="Front. Microbiol.">
        <title>Aerobic Denitrification and Heterotrophic Sulfur Oxidation in the Genus Halomonas Revealed by Six Novel Species Characterizations and Genome-Based Analysis.</title>
        <authorList>
            <person name="Wang L."/>
            <person name="Shao Z."/>
        </authorList>
    </citation>
    <scope>NUCLEOTIDE SEQUENCE [LARGE SCALE GENOMIC DNA]</scope>
    <source>
        <strain evidence="1 2">MCCC 1A11081</strain>
    </source>
</reference>
<dbReference type="RefSeq" id="WP_234268495.1">
    <property type="nucleotide sequence ID" value="NZ_JABFTX010000001.1"/>
</dbReference>
<dbReference type="EMBL" id="JABFTX010000001">
    <property type="protein sequence ID" value="MCE8001644.1"/>
    <property type="molecule type" value="Genomic_DNA"/>
</dbReference>
<sequence length="191" mass="21874">MQKGEIPYWGQLNDAISLSLFLGLEKNNKFDFEGVGEESWYKTHGKIIGLYNHIIEMRDRHNIPRTHTVFDCGGMTVTLHNLLGSQGIKSLVVVGDVHYKGQAFYNSSISEMLLEIDPFTRKKSVNSHTWLMLSNFMVVDMTMRIKKDLNDVFVNGLSIGEPLIFDVENPPMNFIYRPMLVGKKYLEIINS</sequence>